<feature type="compositionally biased region" description="Basic residues" evidence="1">
    <location>
        <begin position="73"/>
        <end position="83"/>
    </location>
</feature>
<name>A0A445AZY3_ARAHY</name>
<protein>
    <submittedName>
        <fullName evidence="2">Uncharacterized protein</fullName>
    </submittedName>
</protein>
<proteinExistence type="predicted"/>
<sequence length="83" mass="10244">MIMSTNCSGSFTMRTISDTRHNLYHKCYKEIRTYEENLEHRPKGIEENEWKKFLDYRQKEETKKKCKQTALNRSKRRARKARW</sequence>
<reference evidence="2 3" key="1">
    <citation type="submission" date="2019-01" db="EMBL/GenBank/DDBJ databases">
        <title>Sequencing of cultivated peanut Arachis hypogaea provides insights into genome evolution and oil improvement.</title>
        <authorList>
            <person name="Chen X."/>
        </authorList>
    </citation>
    <scope>NUCLEOTIDE SEQUENCE [LARGE SCALE GENOMIC DNA]</scope>
    <source>
        <strain evidence="3">cv. Fuhuasheng</strain>
        <tissue evidence="2">Leaves</tissue>
    </source>
</reference>
<evidence type="ECO:0000313" key="3">
    <source>
        <dbReference type="Proteomes" id="UP000289738"/>
    </source>
</evidence>
<comment type="caution">
    <text evidence="2">The sequence shown here is derived from an EMBL/GenBank/DDBJ whole genome shotgun (WGS) entry which is preliminary data.</text>
</comment>
<dbReference type="EMBL" id="SDMP01000011">
    <property type="protein sequence ID" value="RYR31979.1"/>
    <property type="molecule type" value="Genomic_DNA"/>
</dbReference>
<dbReference type="Proteomes" id="UP000289738">
    <property type="component" value="Chromosome B01"/>
</dbReference>
<accession>A0A445AZY3</accession>
<dbReference type="AlphaFoldDB" id="A0A445AZY3"/>
<evidence type="ECO:0000256" key="1">
    <source>
        <dbReference type="SAM" id="MobiDB-lite"/>
    </source>
</evidence>
<keyword evidence="3" id="KW-1185">Reference proteome</keyword>
<gene>
    <name evidence="2" type="ORF">Ahy_B01g056963</name>
</gene>
<feature type="region of interest" description="Disordered" evidence="1">
    <location>
        <begin position="64"/>
        <end position="83"/>
    </location>
</feature>
<evidence type="ECO:0000313" key="2">
    <source>
        <dbReference type="EMBL" id="RYR31979.1"/>
    </source>
</evidence>
<organism evidence="2 3">
    <name type="scientific">Arachis hypogaea</name>
    <name type="common">Peanut</name>
    <dbReference type="NCBI Taxonomy" id="3818"/>
    <lineage>
        <taxon>Eukaryota</taxon>
        <taxon>Viridiplantae</taxon>
        <taxon>Streptophyta</taxon>
        <taxon>Embryophyta</taxon>
        <taxon>Tracheophyta</taxon>
        <taxon>Spermatophyta</taxon>
        <taxon>Magnoliopsida</taxon>
        <taxon>eudicotyledons</taxon>
        <taxon>Gunneridae</taxon>
        <taxon>Pentapetalae</taxon>
        <taxon>rosids</taxon>
        <taxon>fabids</taxon>
        <taxon>Fabales</taxon>
        <taxon>Fabaceae</taxon>
        <taxon>Papilionoideae</taxon>
        <taxon>50 kb inversion clade</taxon>
        <taxon>dalbergioids sensu lato</taxon>
        <taxon>Dalbergieae</taxon>
        <taxon>Pterocarpus clade</taxon>
        <taxon>Arachis</taxon>
    </lineage>
</organism>